<name>A0A921MKR8_9FIRM</name>
<keyword evidence="3 11" id="KW-0285">Flavoprotein</keyword>
<feature type="binding site" evidence="12">
    <location>
        <position position="223"/>
    </location>
    <ligand>
        <name>[2Fe-2S] cluster</name>
        <dbReference type="ChEBI" id="CHEBI:190135"/>
    </ligand>
</feature>
<organism evidence="14 15">
    <name type="scientific">Pseudoflavonifractor capillosus</name>
    <dbReference type="NCBI Taxonomy" id="106588"/>
    <lineage>
        <taxon>Bacteria</taxon>
        <taxon>Bacillati</taxon>
        <taxon>Bacillota</taxon>
        <taxon>Clostridia</taxon>
        <taxon>Eubacteriales</taxon>
        <taxon>Oscillospiraceae</taxon>
        <taxon>Pseudoflavonifractor</taxon>
    </lineage>
</organism>
<dbReference type="RefSeq" id="WP_295369554.1">
    <property type="nucleotide sequence ID" value="NZ_DYUC01000020.1"/>
</dbReference>
<reference evidence="14" key="1">
    <citation type="journal article" date="2021" name="PeerJ">
        <title>Extensive microbial diversity within the chicken gut microbiome revealed by metagenomics and culture.</title>
        <authorList>
            <person name="Gilroy R."/>
            <person name="Ravi A."/>
            <person name="Getino M."/>
            <person name="Pursley I."/>
            <person name="Horton D.L."/>
            <person name="Alikhan N.F."/>
            <person name="Baker D."/>
            <person name="Gharbi K."/>
            <person name="Hall N."/>
            <person name="Watson M."/>
            <person name="Adriaenssens E.M."/>
            <person name="Foster-Nyarko E."/>
            <person name="Jarju S."/>
            <person name="Secka A."/>
            <person name="Antonio M."/>
            <person name="Oren A."/>
            <person name="Chaudhuri R.R."/>
            <person name="La Ragione R."/>
            <person name="Hildebrand F."/>
            <person name="Pallen M.J."/>
        </authorList>
    </citation>
    <scope>NUCLEOTIDE SEQUENCE</scope>
    <source>
        <strain evidence="14">CHK179-5677</strain>
    </source>
</reference>
<evidence type="ECO:0000256" key="7">
    <source>
        <dbReference type="ARBA" id="ARBA00022982"/>
    </source>
</evidence>
<evidence type="ECO:0000313" key="15">
    <source>
        <dbReference type="Proteomes" id="UP000760668"/>
    </source>
</evidence>
<evidence type="ECO:0000256" key="2">
    <source>
        <dbReference type="ARBA" id="ARBA00022448"/>
    </source>
</evidence>
<dbReference type="InterPro" id="IPR050353">
    <property type="entry name" value="PyrK_electron_transfer"/>
</dbReference>
<feature type="binding site" evidence="12">
    <location>
        <position position="244"/>
    </location>
    <ligand>
        <name>[2Fe-2S] cluster</name>
        <dbReference type="ChEBI" id="CHEBI:190135"/>
    </ligand>
</feature>
<evidence type="ECO:0000256" key="4">
    <source>
        <dbReference type="ARBA" id="ARBA00022714"/>
    </source>
</evidence>
<feature type="binding site" evidence="12">
    <location>
        <position position="228"/>
    </location>
    <ligand>
        <name>[2Fe-2S] cluster</name>
        <dbReference type="ChEBI" id="CHEBI:190135"/>
    </ligand>
</feature>
<keyword evidence="5 12" id="KW-0479">Metal-binding</keyword>
<keyword evidence="2" id="KW-0813">Transport</keyword>
<dbReference type="Proteomes" id="UP000760668">
    <property type="component" value="Unassembled WGS sequence"/>
</dbReference>
<dbReference type="GO" id="GO:0016491">
    <property type="term" value="F:oxidoreductase activity"/>
    <property type="evidence" value="ECO:0007669"/>
    <property type="project" value="InterPro"/>
</dbReference>
<dbReference type="CDD" id="cd06218">
    <property type="entry name" value="DHOD_e_trans"/>
    <property type="match status" value="1"/>
</dbReference>
<dbReference type="GO" id="GO:0051537">
    <property type="term" value="F:2 iron, 2 sulfur cluster binding"/>
    <property type="evidence" value="ECO:0007669"/>
    <property type="project" value="UniProtKB-KW"/>
</dbReference>
<dbReference type="InterPro" id="IPR017938">
    <property type="entry name" value="Riboflavin_synthase-like_b-brl"/>
</dbReference>
<keyword evidence="7" id="KW-0249">Electron transport</keyword>
<feature type="binding site" evidence="11">
    <location>
        <begin position="79"/>
        <end position="80"/>
    </location>
    <ligand>
        <name>FAD</name>
        <dbReference type="ChEBI" id="CHEBI:57692"/>
    </ligand>
</feature>
<dbReference type="GO" id="GO:0046872">
    <property type="term" value="F:metal ion binding"/>
    <property type="evidence" value="ECO:0007669"/>
    <property type="project" value="UniProtKB-KW"/>
</dbReference>
<dbReference type="SUPFAM" id="SSF52343">
    <property type="entry name" value="Ferredoxin reductase-like, C-terminal NADP-linked domain"/>
    <property type="match status" value="1"/>
</dbReference>
<keyword evidence="9 12" id="KW-0411">Iron-sulfur</keyword>
<dbReference type="InterPro" id="IPR017927">
    <property type="entry name" value="FAD-bd_FR_type"/>
</dbReference>
<dbReference type="InterPro" id="IPR012165">
    <property type="entry name" value="Cyt_c3_hydrogenase_gsu"/>
</dbReference>
<dbReference type="Pfam" id="PF10418">
    <property type="entry name" value="DHODB_Fe-S_bind"/>
    <property type="match status" value="1"/>
</dbReference>
<comment type="cofactor">
    <cofactor evidence="12">
        <name>[2Fe-2S] cluster</name>
        <dbReference type="ChEBI" id="CHEBI:190135"/>
    </cofactor>
    <text evidence="12">Binds 1 [2Fe-2S] cluster per subunit.</text>
</comment>
<keyword evidence="8 12" id="KW-0408">Iron</keyword>
<evidence type="ECO:0000313" key="14">
    <source>
        <dbReference type="EMBL" id="HJG85876.1"/>
    </source>
</evidence>
<feature type="binding site" evidence="12">
    <location>
        <position position="231"/>
    </location>
    <ligand>
        <name>[2Fe-2S] cluster</name>
        <dbReference type="ChEBI" id="CHEBI:190135"/>
    </ligand>
</feature>
<dbReference type="PIRSF" id="PIRSF006816">
    <property type="entry name" value="Cyc3_hyd_g"/>
    <property type="match status" value="1"/>
</dbReference>
<dbReference type="PANTHER" id="PTHR43513:SF3">
    <property type="entry name" value="DIHYDROOROTATE DEHYDROGENASE B (NAD(+)), ELECTRON TRANSFER SUBUNIT-RELATED"/>
    <property type="match status" value="1"/>
</dbReference>
<comment type="similarity">
    <text evidence="1">Belongs to the PyrK family.</text>
</comment>
<dbReference type="InterPro" id="IPR039261">
    <property type="entry name" value="FNR_nucleotide-bd"/>
</dbReference>
<dbReference type="SUPFAM" id="SSF63380">
    <property type="entry name" value="Riboflavin synthase domain-like"/>
    <property type="match status" value="1"/>
</dbReference>
<comment type="caution">
    <text evidence="14">The sequence shown here is derived from an EMBL/GenBank/DDBJ whole genome shotgun (WGS) entry which is preliminary data.</text>
</comment>
<dbReference type="EMBL" id="DYUC01000020">
    <property type="protein sequence ID" value="HJG85876.1"/>
    <property type="molecule type" value="Genomic_DNA"/>
</dbReference>
<comment type="cofactor">
    <cofactor evidence="10">
        <name>[2Fe-2S] cluster</name>
        <dbReference type="ChEBI" id="CHEBI:190135"/>
    </cofactor>
</comment>
<proteinExistence type="inferred from homology"/>
<evidence type="ECO:0000256" key="10">
    <source>
        <dbReference type="ARBA" id="ARBA00034078"/>
    </source>
</evidence>
<evidence type="ECO:0000256" key="5">
    <source>
        <dbReference type="ARBA" id="ARBA00022723"/>
    </source>
</evidence>
<dbReference type="InterPro" id="IPR037117">
    <property type="entry name" value="Dihydroorotate_DH_ele_sf"/>
</dbReference>
<dbReference type="GO" id="GO:0050660">
    <property type="term" value="F:flavin adenine dinucleotide binding"/>
    <property type="evidence" value="ECO:0007669"/>
    <property type="project" value="InterPro"/>
</dbReference>
<feature type="domain" description="FAD-binding FR-type" evidence="13">
    <location>
        <begin position="2"/>
        <end position="104"/>
    </location>
</feature>
<dbReference type="Gene3D" id="3.40.50.80">
    <property type="entry name" value="Nucleotide-binding domain of ferredoxin-NADP reductase (FNR) module"/>
    <property type="match status" value="1"/>
</dbReference>
<dbReference type="PANTHER" id="PTHR43513">
    <property type="entry name" value="DIHYDROOROTATE DEHYDROGENASE B (NAD(+)), ELECTRON TRANSFER SUBUNIT"/>
    <property type="match status" value="1"/>
</dbReference>
<reference evidence="14" key="2">
    <citation type="submission" date="2021-09" db="EMBL/GenBank/DDBJ databases">
        <authorList>
            <person name="Gilroy R."/>
        </authorList>
    </citation>
    <scope>NUCLEOTIDE SEQUENCE</scope>
    <source>
        <strain evidence="14">CHK179-5677</strain>
    </source>
</reference>
<dbReference type="InterPro" id="IPR019480">
    <property type="entry name" value="Dihydroorotate_DH_Fe-S-bd"/>
</dbReference>
<evidence type="ECO:0000256" key="11">
    <source>
        <dbReference type="PIRSR" id="PIRSR006816-1"/>
    </source>
</evidence>
<evidence type="ECO:0000256" key="3">
    <source>
        <dbReference type="ARBA" id="ARBA00022630"/>
    </source>
</evidence>
<evidence type="ECO:0000256" key="12">
    <source>
        <dbReference type="PIRSR" id="PIRSR006816-2"/>
    </source>
</evidence>
<keyword evidence="4 12" id="KW-0001">2Fe-2S</keyword>
<keyword evidence="6 11" id="KW-0274">FAD</keyword>
<evidence type="ECO:0000256" key="9">
    <source>
        <dbReference type="ARBA" id="ARBA00023014"/>
    </source>
</evidence>
<dbReference type="AlphaFoldDB" id="A0A921MKR8"/>
<evidence type="ECO:0000256" key="1">
    <source>
        <dbReference type="ARBA" id="ARBA00006422"/>
    </source>
</evidence>
<protein>
    <submittedName>
        <fullName evidence="14">Dihydroorotate dehydrogenase electron transfer subunit</fullName>
    </submittedName>
</protein>
<feature type="binding site" evidence="11">
    <location>
        <begin position="53"/>
        <end position="56"/>
    </location>
    <ligand>
        <name>FAD</name>
        <dbReference type="ChEBI" id="CHEBI:57692"/>
    </ligand>
</feature>
<sequence length="259" mass="28236">MKVETKCKIVQKVWLNPDTVYMVLEAGSMVRDTWKAPGQFVHIKCGEGSFLRRPISVCACMEGEPEDTVAIVFERRGAGTDWLARRACGEYLDVLGFLGNGFAMEPEGRYLLVGGGIGVPPMRGCAQYTMGRSTAILGFRTAQRAILLDCFKQECAQVLVATDDGTMGRHGFVDALVRQVLEKDRDFTAVLACGPKPMLRSVWNVARELGVPCQVSMEERMACGVGACLGCATPMADGTMKHVCKDGPIFPAEEVDWNA</sequence>
<dbReference type="PROSITE" id="PS51384">
    <property type="entry name" value="FAD_FR"/>
    <property type="match status" value="1"/>
</dbReference>
<evidence type="ECO:0000256" key="6">
    <source>
        <dbReference type="ARBA" id="ARBA00022827"/>
    </source>
</evidence>
<comment type="cofactor">
    <cofactor evidence="11">
        <name>FAD</name>
        <dbReference type="ChEBI" id="CHEBI:57692"/>
    </cofactor>
    <text evidence="11">Binds 1 FAD per subunit.</text>
</comment>
<dbReference type="Gene3D" id="2.40.30.10">
    <property type="entry name" value="Translation factors"/>
    <property type="match status" value="1"/>
</dbReference>
<evidence type="ECO:0000259" key="13">
    <source>
        <dbReference type="PROSITE" id="PS51384"/>
    </source>
</evidence>
<evidence type="ECO:0000256" key="8">
    <source>
        <dbReference type="ARBA" id="ARBA00023004"/>
    </source>
</evidence>
<gene>
    <name evidence="14" type="ORF">K8V01_02430</name>
</gene>
<accession>A0A921MKR8</accession>
<dbReference type="GO" id="GO:0006221">
    <property type="term" value="P:pyrimidine nucleotide biosynthetic process"/>
    <property type="evidence" value="ECO:0007669"/>
    <property type="project" value="InterPro"/>
</dbReference>
<dbReference type="Gene3D" id="2.10.240.10">
    <property type="entry name" value="Dihydroorotate dehydrogenase, electron transfer subunit"/>
    <property type="match status" value="1"/>
</dbReference>